<keyword evidence="2" id="KW-1185">Reference proteome</keyword>
<reference evidence="1 2" key="1">
    <citation type="submission" date="2014-12" db="EMBL/GenBank/DDBJ databases">
        <title>Genome sequencing of Chryseobacterium taiwanense TPW19.</title>
        <authorList>
            <person name="Tan P.W."/>
            <person name="Chan K.-G."/>
        </authorList>
    </citation>
    <scope>NUCLEOTIDE SEQUENCE [LARGE SCALE GENOMIC DNA]</scope>
    <source>
        <strain evidence="1 2">TPW19</strain>
    </source>
</reference>
<evidence type="ECO:0000313" key="2">
    <source>
        <dbReference type="Proteomes" id="UP000031167"/>
    </source>
</evidence>
<dbReference type="RefSeq" id="WP_039369109.1">
    <property type="nucleotide sequence ID" value="NZ_JWTA01000008.1"/>
</dbReference>
<gene>
    <name evidence="1" type="ORF">RM51_11095</name>
</gene>
<comment type="caution">
    <text evidence="1">The sequence shown here is derived from an EMBL/GenBank/DDBJ whole genome shotgun (WGS) entry which is preliminary data.</text>
</comment>
<sequence length="758" mass="88492">MKIDYQDSPFDVNISFEALIKDLQLKVEQNTADEKERLLFIELQGYPAIKDGIMDGVEFDTCFPIIDRLLRPLFPELLTHNEIKAVTIPYTDFFFYHTERFKSILKQAGETFQLDIRNLDVYNSYIPLCCIILNEHYKVQLDLYKPLFYRIPDSHGNYKTYRILYNADFIDVIPTSRAYNLQDVDIARLIDNYDDIDLWKKMFPPKSYVLSGFAIINLVDVTVESAVSTFKESFIGNRTEHLIEQTETIINTIFKVSNLRCGLLLYKKEENKLYEVNFTKSFPTFISIDPMQGNLANEVLAPEICHLLFEKLTYFATSSLKTIVPQKLINFKNLSFSGSFLLVPVVYENETIAVLEVYCPQELVLNSISAQKLDIFMGYLSETLHRIIVMHQNKIQAMIQDHYTSIHESVYWKFHQVVEKYIQKNDLDSSGSLESIVFNNVYALYGQVDIKGSSEARNKSVELDLLLQLHELHALLSTFNGELKEHHELYLLLRTITNLLTEITNSFDVNTEQRVVKFLDEEAHGWLRKNHVDESMNMDVVEYFRGTELNGKFHLKRQAYSNTVDTINSKLSNILDDHQKEAQNIIPHYFERYKTDGVDFNLYVGAEIAPRHTFTDEQLYELRYWQLITLIDMVTALQNEKHDLPYPLGVTGLILVYHSPLSIRFRMDEKRFDVDGSYNVRYEVIKKRIDKARIKGSARRIVEEGKISVVYYSDHEKDEYLNYLDKLSKERKLTFQTANYLVEDLQNVVGLKVLQISF</sequence>
<accession>A0A0B4E7X6</accession>
<evidence type="ECO:0008006" key="3">
    <source>
        <dbReference type="Google" id="ProtNLM"/>
    </source>
</evidence>
<proteinExistence type="predicted"/>
<dbReference type="Proteomes" id="UP000031167">
    <property type="component" value="Unassembled WGS sequence"/>
</dbReference>
<protein>
    <recommendedName>
        <fullName evidence="3">GAF domain-containing protein</fullName>
    </recommendedName>
</protein>
<dbReference type="OrthoDB" id="627374at2"/>
<dbReference type="AlphaFoldDB" id="A0A0B4E7X6"/>
<dbReference type="EMBL" id="JWTA01000008">
    <property type="protein sequence ID" value="KIC62728.1"/>
    <property type="molecule type" value="Genomic_DNA"/>
</dbReference>
<dbReference type="STRING" id="363331.RM51_11095"/>
<evidence type="ECO:0000313" key="1">
    <source>
        <dbReference type="EMBL" id="KIC62728.1"/>
    </source>
</evidence>
<organism evidence="1 2">
    <name type="scientific">Chryseobacterium taiwanense</name>
    <dbReference type="NCBI Taxonomy" id="363331"/>
    <lineage>
        <taxon>Bacteria</taxon>
        <taxon>Pseudomonadati</taxon>
        <taxon>Bacteroidota</taxon>
        <taxon>Flavobacteriia</taxon>
        <taxon>Flavobacteriales</taxon>
        <taxon>Weeksellaceae</taxon>
        <taxon>Chryseobacterium group</taxon>
        <taxon>Chryseobacterium</taxon>
    </lineage>
</organism>
<name>A0A0B4E7X6_9FLAO</name>